<feature type="domain" description="DNA2/NAM7 helicase helicase" evidence="3">
    <location>
        <begin position="309"/>
        <end position="437"/>
    </location>
</feature>
<dbReference type="Gene3D" id="3.40.50.300">
    <property type="entry name" value="P-loop containing nucleotide triphosphate hydrolases"/>
    <property type="match status" value="3"/>
</dbReference>
<dbReference type="Pfam" id="PF11784">
    <property type="entry name" value="DUF3320"/>
    <property type="match status" value="1"/>
</dbReference>
<feature type="domain" description="DNA2/NAM7 helicase-like C-terminal" evidence="4">
    <location>
        <begin position="1277"/>
        <end position="1473"/>
    </location>
</feature>
<feature type="domain" description="DUF3320" evidence="2">
    <location>
        <begin position="1676"/>
        <end position="1718"/>
    </location>
</feature>
<evidence type="ECO:0000313" key="6">
    <source>
        <dbReference type="EMBL" id="SDC03360.1"/>
    </source>
</evidence>
<dbReference type="CDD" id="cd18808">
    <property type="entry name" value="SF1_C_Upf1"/>
    <property type="match status" value="1"/>
</dbReference>
<dbReference type="InterPro" id="IPR011335">
    <property type="entry name" value="Restrct_endonuc-II-like"/>
</dbReference>
<feature type="domain" description="DNA2/NAM7 helicase helicase" evidence="3">
    <location>
        <begin position="1213"/>
        <end position="1255"/>
    </location>
</feature>
<dbReference type="PANTHER" id="PTHR10887">
    <property type="entry name" value="DNA2/NAM7 HELICASE FAMILY"/>
    <property type="match status" value="1"/>
</dbReference>
<evidence type="ECO:0008006" key="8">
    <source>
        <dbReference type="Google" id="ProtNLM"/>
    </source>
</evidence>
<feature type="compositionally biased region" description="Low complexity" evidence="1">
    <location>
        <begin position="1859"/>
        <end position="1886"/>
    </location>
</feature>
<dbReference type="STRING" id="1577474.GA0111570_11514"/>
<sequence>MSNTQGASEKSVRVAIKQWRDALINLSGLNPLLNYRPSSSRTIEFVQHTTDEVLGIINSANTTFIRGTKEPERSGGAESSEGLELEEELLDQLGGFDSEGSSSSDYLYANTTQRTVDRALRNLDASYKLELIDKGIRTLYVVLGELRWRETSGDARRSPLILLPVELDSAAARERKYLRAADEDLVVNPALSLLVMQQYGLQLPTTEDIASALESAGVASALDLFRSIAWPNGWQVRDFAALGSFKFAKEAMYRDLIDNEDAIAESPLVQSLAGSISADNSPFNFEPHGDHDIDEVAPPETTPLVLDADSSQRAAIQAAVEGRSFTLDGPPGTGKSQTIANIIGALIEAGKTVLFVSEKAVALDVVRNRLAHSGLEPFLFELHSSKANRREIAARLGNALNSMPVAPAGMGSVELTRLREARQELSSYVQAVNEIRQPLGSSYHAVLGRLEQLGQQPLGPAFAANVLEVSDSSLAKIVDLIERLTKRWPMALQGERAAWYGLLHHRNPRFELQQLATALDTLDGVLDDSAEVRNTFGLGTLADLHRTIQLLERWHAEPSFHVNPWLDQAEIVAVGAALADYEQATETRARAEQTARAALGEMWKSVRVFPSDGIPRLEGELLALPDVSGNSTQQSLIAAADGLRQGLSGLTELARLAEELSTQLGARRPQTPAEVGRLISAARAVLADDAPEAEWIHDPESRGSARSIAEQTMQSQLTLEEAEEVAEGSFTEDLLTIDLAALETSAEENKGFFRRFSSDHKAMRAALSEVSPLTWQQAVAALPTARRWFDAQAAYDALLPSAQSILGHRFSADRTTDWDAVTRCLENADATVVWTFLDPSATSRLLHSQTSIAAARVLVDETDRVLGRWNSDLSVWAATDGSHEDFHSLETRLRDRDQLLRPVLDLVAAQAAQLGQTATLASHLEAARARSSYEQSARSATEAAHRLVTLGQLEGVASELAGVDVGLVHHKLRWATAVLEAANAAGGERTALRNDQITALRRSEPPLAGATDVLQSFEKYAERVVSWFSEERQAWLRADLRDQSTAVELVEHLTSAVDEIDDWFSLGAAVQELTEAGFGPALAFAKAQELPQQTMPDFLLATLYRSWLDAQLAGDPRLASGSGDDRDDLVQRFRRLDADLAGAAVAKIIEAGAARRPRSSAGQAAIIQREAQKKRKHMPVRDLIGQAKDVVLALHPCFMMSPLAVSQYLPAEQMFDVVIFDEASQVLPADAINCIYRGSALIAAGDQKQLPPTAFFQTSIDDGDEDGEEDVANDFESILDLMKSSGAFTPLSLRWHYRSRHENLIAYSNASFYDSRLITFPGALHESEDAGVRFIKVDGVYRRSLGRNNPIEARHVAERVIHHFSTRPDKTLGVVAFSTPQRDAIENAIELARGQRPDLDQHFGEDRVDGFFVKNLESVQGDERDVIIFSIGYGRDQNGKMYNNFGPLGKKGGERRLNVAITRAKQLVEVVSSISASDIGEVTGAGSRHLRRYLDFAERGPSSLEIELGPSGMDTESPFEDAVVSYVTSLGFAVQPQVGVAGYRIDIGVKHPDKPGAFMLGIECDGAMYHSSKAARDRDRLRHQVLEGLGWRLHHIWGTAWYRHPEREKERLRTLLEELSQKPMTGRLAASASPARPQVIVETVQHSLDESPDWIEDYSKASVGWVDEEVLRDVRNAPRLRRFVEEVAAVEAPLHIDVLCQRVRDHSTIERISARVKETILKAVEVADVSFDGAFLRTTNAGPVAVRRSTDDVNRKVEQVADEELRRAVELLIGHAIGISREDLVTQAARIFGWRRVGAGIRNRVEAAIDELLKEGAIEEGPGGFRRTARTGDHSSTQQAATRDAGRTQTSDNVLHGAATSPSSVKSTNSTNSSSASRSRASAVRSDASHRRDDAGDEDSFAQLSSSAGRSPRRAATSPSKASPSTGKRHPLKTTIPGDGTWLVGTDIEPGTYRTTHPTPEDKGSWYRLSNLTGAYDARIEEGYDAGPIVVTIHPTDIAFKTEDCGTWERIG</sequence>
<proteinExistence type="predicted"/>
<dbReference type="InterPro" id="IPR027417">
    <property type="entry name" value="P-loop_NTPase"/>
</dbReference>
<dbReference type="Pfam" id="PF13086">
    <property type="entry name" value="AAA_11"/>
    <property type="match status" value="2"/>
</dbReference>
<dbReference type="InterPro" id="IPR047187">
    <property type="entry name" value="SF1_C_Upf1"/>
</dbReference>
<evidence type="ECO:0000259" key="3">
    <source>
        <dbReference type="Pfam" id="PF13086"/>
    </source>
</evidence>
<dbReference type="RefSeq" id="WP_175557545.1">
    <property type="nucleotide sequence ID" value="NZ_FMYF01000015.1"/>
</dbReference>
<keyword evidence="7" id="KW-1185">Reference proteome</keyword>
<dbReference type="FunFam" id="3.40.960.10:FF:000002">
    <property type="entry name" value="DNA helicase related protein"/>
    <property type="match status" value="1"/>
</dbReference>
<evidence type="ECO:0000259" key="4">
    <source>
        <dbReference type="Pfam" id="PF13087"/>
    </source>
</evidence>
<feature type="compositionally biased region" description="Low complexity" evidence="1">
    <location>
        <begin position="1905"/>
        <end position="1926"/>
    </location>
</feature>
<dbReference type="SUPFAM" id="SSF52980">
    <property type="entry name" value="Restriction endonuclease-like"/>
    <property type="match status" value="1"/>
</dbReference>
<gene>
    <name evidence="6" type="ORF">GA0111570_11514</name>
</gene>
<dbReference type="Proteomes" id="UP000199086">
    <property type="component" value="Unassembled WGS sequence"/>
</dbReference>
<dbReference type="GO" id="GO:0004386">
    <property type="term" value="F:helicase activity"/>
    <property type="evidence" value="ECO:0007669"/>
    <property type="project" value="InterPro"/>
</dbReference>
<protein>
    <recommendedName>
        <fullName evidence="8">AAA domain-containing protein</fullName>
    </recommendedName>
</protein>
<evidence type="ECO:0000259" key="5">
    <source>
        <dbReference type="Pfam" id="PF18741"/>
    </source>
</evidence>
<organism evidence="6 7">
    <name type="scientific">Raineyella antarctica</name>
    <dbReference type="NCBI Taxonomy" id="1577474"/>
    <lineage>
        <taxon>Bacteria</taxon>
        <taxon>Bacillati</taxon>
        <taxon>Actinomycetota</taxon>
        <taxon>Actinomycetes</taxon>
        <taxon>Propionibacteriales</taxon>
        <taxon>Propionibacteriaceae</taxon>
        <taxon>Raineyella</taxon>
    </lineage>
</organism>
<feature type="region of interest" description="Disordered" evidence="1">
    <location>
        <begin position="1820"/>
        <end position="1944"/>
    </location>
</feature>
<dbReference type="InterPro" id="IPR041679">
    <property type="entry name" value="DNA2/NAM7-like_C"/>
</dbReference>
<reference evidence="6 7" key="1">
    <citation type="submission" date="2016-06" db="EMBL/GenBank/DDBJ databases">
        <authorList>
            <person name="Olsen C.W."/>
            <person name="Carey S."/>
            <person name="Hinshaw L."/>
            <person name="Karasin A.I."/>
        </authorList>
    </citation>
    <scope>NUCLEOTIDE SEQUENCE [LARGE SCALE GENOMIC DNA]</scope>
    <source>
        <strain evidence="6 7">LZ-22</strain>
    </source>
</reference>
<evidence type="ECO:0000256" key="1">
    <source>
        <dbReference type="SAM" id="MobiDB-lite"/>
    </source>
</evidence>
<dbReference type="Pfam" id="PF13195">
    <property type="entry name" value="DUF4011"/>
    <property type="match status" value="1"/>
</dbReference>
<dbReference type="Pfam" id="PF18741">
    <property type="entry name" value="MTES_1575"/>
    <property type="match status" value="1"/>
</dbReference>
<evidence type="ECO:0000259" key="2">
    <source>
        <dbReference type="Pfam" id="PF11784"/>
    </source>
</evidence>
<feature type="compositionally biased region" description="Polar residues" evidence="1">
    <location>
        <begin position="1834"/>
        <end position="1853"/>
    </location>
</feature>
<dbReference type="SUPFAM" id="SSF52540">
    <property type="entry name" value="P-loop containing nucleoside triphosphate hydrolases"/>
    <property type="match status" value="1"/>
</dbReference>
<dbReference type="InterPro" id="IPR021754">
    <property type="entry name" value="DUF3320"/>
</dbReference>
<evidence type="ECO:0000313" key="7">
    <source>
        <dbReference type="Proteomes" id="UP000199086"/>
    </source>
</evidence>
<dbReference type="InterPro" id="IPR025103">
    <property type="entry name" value="DUF4011"/>
</dbReference>
<dbReference type="Pfam" id="PF13087">
    <property type="entry name" value="AAA_12"/>
    <property type="match status" value="1"/>
</dbReference>
<dbReference type="InterPro" id="IPR045055">
    <property type="entry name" value="DNA2/NAM7-like"/>
</dbReference>
<dbReference type="FunFam" id="3.40.50.300:FF:002063">
    <property type="entry name" value="DNA helicase related protein"/>
    <property type="match status" value="1"/>
</dbReference>
<dbReference type="InterPro" id="IPR049468">
    <property type="entry name" value="Restrct_endonuc-II-like_dom"/>
</dbReference>
<feature type="domain" description="Restriction endonuclease type II-like" evidence="5">
    <location>
        <begin position="1519"/>
        <end position="1614"/>
    </location>
</feature>
<dbReference type="EMBL" id="FMYF01000015">
    <property type="protein sequence ID" value="SDC03360.1"/>
    <property type="molecule type" value="Genomic_DNA"/>
</dbReference>
<dbReference type="Gene3D" id="3.40.960.10">
    <property type="entry name" value="VSR Endonuclease"/>
    <property type="match status" value="1"/>
</dbReference>
<accession>A0A1G6IA99</accession>
<name>A0A1G6IA99_9ACTN</name>
<dbReference type="InterPro" id="IPR041677">
    <property type="entry name" value="DNA2/NAM7_AAA_11"/>
</dbReference>